<protein>
    <submittedName>
        <fullName evidence="1">Uncharacterized protein</fullName>
    </submittedName>
</protein>
<accession>A0AC61QKV8</accession>
<name>A0AC61QKV8_9BACT</name>
<comment type="caution">
    <text evidence="1">The sequence shown here is derived from an EMBL/GenBank/DDBJ whole genome shotgun (WGS) entry which is preliminary data.</text>
</comment>
<proteinExistence type="predicted"/>
<keyword evidence="2" id="KW-1185">Reference proteome</keyword>
<sequence>MKTIHLQKMRLLLVATLFLAIILGGCINDPNPTGNNWSNVRPMSFTTPLDIVAGYSFPGSGSIKGTETSLVCGNYNGIESVAFVRFTGLPSVGTFHIPEAYQDSTYLNLVLTRKFSESRNPVEVMIYKLNQSWAADSTNLIQDSNLSLITPQSYTITDSISSAGTQIKIPIPVAALEQWTSEADSLGLTLAIKTGENSYIEFKSLESGSGPKLHFLYRTTGENPTEKKYEQYCNKDSYRIDEETAPIITNQWILSNIPPSRIYLYFPMNFSLFQDTEGNPLNEIQLKRTTINHAELILYVKENPYYGTSTQYRLRADRVNDSLDINTAVAVLDEQVASGIITQSYIRGDSLVVNVTPLIQAYTSGDKMNYGIVIRSMQELINYGKIELWHFNDSSTPAEKQPKLRVTYTPPFL</sequence>
<dbReference type="Proteomes" id="UP000294588">
    <property type="component" value="Unassembled WGS sequence"/>
</dbReference>
<evidence type="ECO:0000313" key="2">
    <source>
        <dbReference type="Proteomes" id="UP000294588"/>
    </source>
</evidence>
<gene>
    <name evidence="1" type="ORF">E0946_00270</name>
</gene>
<evidence type="ECO:0000313" key="1">
    <source>
        <dbReference type="EMBL" id="TDF74557.1"/>
    </source>
</evidence>
<organism evidence="1 2">
    <name type="scientific">Candidatus Syntrophosphaera thermopropionivorans</name>
    <dbReference type="NCBI Taxonomy" id="2593015"/>
    <lineage>
        <taxon>Bacteria</taxon>
        <taxon>Pseudomonadati</taxon>
        <taxon>Candidatus Cloacimonadota</taxon>
        <taxon>Candidatus Cloacimonadia</taxon>
        <taxon>Candidatus Cloacimonadales</taxon>
        <taxon>Candidatus Cloacimonadaceae</taxon>
        <taxon>Candidatus Syntrophosphaera</taxon>
    </lineage>
</organism>
<dbReference type="EMBL" id="SMOG01000001">
    <property type="protein sequence ID" value="TDF74557.1"/>
    <property type="molecule type" value="Genomic_DNA"/>
</dbReference>
<reference evidence="1" key="1">
    <citation type="submission" date="2019-03" db="EMBL/GenBank/DDBJ databases">
        <title>Candidatus Syntrophosphaera thermopropionivorans: a novel player in syntrophic propionate oxidation during anaerobic digestion.</title>
        <authorList>
            <person name="Dyksma S."/>
        </authorList>
    </citation>
    <scope>NUCLEOTIDE SEQUENCE</scope>
    <source>
        <strain evidence="1">W5</strain>
    </source>
</reference>